<dbReference type="SMART" id="SM00827">
    <property type="entry name" value="PKS_AT"/>
    <property type="match status" value="1"/>
</dbReference>
<dbReference type="InterPro" id="IPR014043">
    <property type="entry name" value="Acyl_transferase_dom"/>
</dbReference>
<dbReference type="Gene3D" id="3.40.366.10">
    <property type="entry name" value="Malonyl-Coenzyme A Acyl Carrier Protein, domain 2"/>
    <property type="match status" value="1"/>
</dbReference>
<evidence type="ECO:0000256" key="5">
    <source>
        <dbReference type="SAM" id="MobiDB-lite"/>
    </source>
</evidence>
<sequence length="384" mass="40199">MLHGRRQRPDQPVRGAGSVRPASRPAIPGGARSGTAPGRTGPLGTQWRPAPRSGDVMNEATAPEDWATERGPAVIHLFPGQGDFTVSALVRACRQGGPLRRPAEDVLPEVDRAGTEHGLPPLTPWLLGPKPPSTRRLSEAPTGTLQLTLYAASLMVHQGLCAAHGSPAALVAVSFGEIAALAAAGAYSVADGARIAYDLARILATCPGGLTLLACSERTAAAILHRLGTAQVVVAVVNDGQETIVSGPEAELEAVEKCAAGRDVATARLRLPFSSHHPALGPQAEEFAAAVRSRTVRPARMPVYSAVAGRVYTQNEDLARRLADCLVRPAHLPRLLHTLTAHRQANAFFEAGTGSALSHSVQRVLAGHPHVSVHAPLADAAFPW</sequence>
<comment type="caution">
    <text evidence="7">The sequence shown here is derived from an EMBL/GenBank/DDBJ whole genome shotgun (WGS) entry which is preliminary data.</text>
</comment>
<evidence type="ECO:0000259" key="6">
    <source>
        <dbReference type="SMART" id="SM00827"/>
    </source>
</evidence>
<dbReference type="SUPFAM" id="SSF55048">
    <property type="entry name" value="Probable ACP-binding domain of malonyl-CoA ACP transacylase"/>
    <property type="match status" value="1"/>
</dbReference>
<evidence type="ECO:0000256" key="2">
    <source>
        <dbReference type="ARBA" id="ARBA00022679"/>
    </source>
</evidence>
<dbReference type="PANTHER" id="PTHR42681">
    <property type="entry name" value="MALONYL-COA-ACYL CARRIER PROTEIN TRANSACYLASE, MITOCHONDRIAL"/>
    <property type="match status" value="1"/>
</dbReference>
<protein>
    <recommendedName>
        <fullName evidence="1">[acyl-carrier-protein] S-malonyltransferase</fullName>
        <ecNumber evidence="1">2.3.1.39</ecNumber>
    </recommendedName>
</protein>
<dbReference type="InterPro" id="IPR001227">
    <property type="entry name" value="Ac_transferase_dom_sf"/>
</dbReference>
<evidence type="ECO:0000256" key="4">
    <source>
        <dbReference type="ARBA" id="ARBA00048462"/>
    </source>
</evidence>
<dbReference type="InterPro" id="IPR016035">
    <property type="entry name" value="Acyl_Trfase/lysoPLipase"/>
</dbReference>
<feature type="region of interest" description="Disordered" evidence="5">
    <location>
        <begin position="114"/>
        <end position="138"/>
    </location>
</feature>
<dbReference type="PANTHER" id="PTHR42681:SF1">
    <property type="entry name" value="MALONYL-COA-ACYL CARRIER PROTEIN TRANSACYLASE, MITOCHONDRIAL"/>
    <property type="match status" value="1"/>
</dbReference>
<dbReference type="Gene3D" id="3.30.70.250">
    <property type="entry name" value="Malonyl-CoA ACP transacylase, ACP-binding"/>
    <property type="match status" value="1"/>
</dbReference>
<keyword evidence="8" id="KW-1185">Reference proteome</keyword>
<feature type="domain" description="Malonyl-CoA:ACP transacylase (MAT)" evidence="6">
    <location>
        <begin position="77"/>
        <end position="381"/>
    </location>
</feature>
<evidence type="ECO:0000256" key="3">
    <source>
        <dbReference type="ARBA" id="ARBA00023315"/>
    </source>
</evidence>
<proteinExistence type="predicted"/>
<dbReference type="RefSeq" id="WP_381229660.1">
    <property type="nucleotide sequence ID" value="NZ_JBHSIZ010000049.1"/>
</dbReference>
<dbReference type="InterPro" id="IPR016036">
    <property type="entry name" value="Malonyl_transacylase_ACP-bd"/>
</dbReference>
<name>A0ABV9UYI2_9ACTN</name>
<feature type="region of interest" description="Disordered" evidence="5">
    <location>
        <begin position="1"/>
        <end position="58"/>
    </location>
</feature>
<gene>
    <name evidence="7" type="ORF">ACFPFX_34850</name>
</gene>
<evidence type="ECO:0000256" key="1">
    <source>
        <dbReference type="ARBA" id="ARBA00013258"/>
    </source>
</evidence>
<keyword evidence="3 7" id="KW-0012">Acyltransferase</keyword>
<dbReference type="Proteomes" id="UP001595834">
    <property type="component" value="Unassembled WGS sequence"/>
</dbReference>
<keyword evidence="2" id="KW-0808">Transferase</keyword>
<dbReference type="EMBL" id="JBHSIZ010000049">
    <property type="protein sequence ID" value="MFC4961483.1"/>
    <property type="molecule type" value="Genomic_DNA"/>
</dbReference>
<dbReference type="EC" id="2.3.1.39" evidence="1"/>
<dbReference type="GO" id="GO:0016746">
    <property type="term" value="F:acyltransferase activity"/>
    <property type="evidence" value="ECO:0007669"/>
    <property type="project" value="UniProtKB-KW"/>
</dbReference>
<dbReference type="Pfam" id="PF00698">
    <property type="entry name" value="Acyl_transf_1"/>
    <property type="match status" value="1"/>
</dbReference>
<organism evidence="7 8">
    <name type="scientific">Streptomyces mauvecolor</name>
    <dbReference type="NCBI Taxonomy" id="58345"/>
    <lineage>
        <taxon>Bacteria</taxon>
        <taxon>Bacillati</taxon>
        <taxon>Actinomycetota</taxon>
        <taxon>Actinomycetes</taxon>
        <taxon>Kitasatosporales</taxon>
        <taxon>Streptomycetaceae</taxon>
        <taxon>Streptomyces</taxon>
    </lineage>
</organism>
<dbReference type="SUPFAM" id="SSF52151">
    <property type="entry name" value="FabD/lysophospholipase-like"/>
    <property type="match status" value="1"/>
</dbReference>
<accession>A0ABV9UYI2</accession>
<reference evidence="8" key="1">
    <citation type="journal article" date="2019" name="Int. J. Syst. Evol. Microbiol.">
        <title>The Global Catalogue of Microorganisms (GCM) 10K type strain sequencing project: providing services to taxonomists for standard genome sequencing and annotation.</title>
        <authorList>
            <consortium name="The Broad Institute Genomics Platform"/>
            <consortium name="The Broad Institute Genome Sequencing Center for Infectious Disease"/>
            <person name="Wu L."/>
            <person name="Ma J."/>
        </authorList>
    </citation>
    <scope>NUCLEOTIDE SEQUENCE [LARGE SCALE GENOMIC DNA]</scope>
    <source>
        <strain evidence="8">CCM 7224</strain>
    </source>
</reference>
<evidence type="ECO:0000313" key="8">
    <source>
        <dbReference type="Proteomes" id="UP001595834"/>
    </source>
</evidence>
<comment type="catalytic activity">
    <reaction evidence="4">
        <text>holo-[ACP] + malonyl-CoA = malonyl-[ACP] + CoA</text>
        <dbReference type="Rhea" id="RHEA:41792"/>
        <dbReference type="Rhea" id="RHEA-COMP:9623"/>
        <dbReference type="Rhea" id="RHEA-COMP:9685"/>
        <dbReference type="ChEBI" id="CHEBI:57287"/>
        <dbReference type="ChEBI" id="CHEBI:57384"/>
        <dbReference type="ChEBI" id="CHEBI:64479"/>
        <dbReference type="ChEBI" id="CHEBI:78449"/>
        <dbReference type="EC" id="2.3.1.39"/>
    </reaction>
</comment>
<evidence type="ECO:0000313" key="7">
    <source>
        <dbReference type="EMBL" id="MFC4961483.1"/>
    </source>
</evidence>
<dbReference type="InterPro" id="IPR050858">
    <property type="entry name" value="Mal-CoA-ACP_Trans/PKS_FabD"/>
</dbReference>